<dbReference type="PANTHER" id="PTHR46796:SF2">
    <property type="entry name" value="TRANSCRIPTIONAL REGULATORY PROTEIN"/>
    <property type="match status" value="1"/>
</dbReference>
<dbReference type="InterPro" id="IPR050204">
    <property type="entry name" value="AraC_XylS_family_regulators"/>
</dbReference>
<dbReference type="RefSeq" id="WP_109248927.1">
    <property type="nucleotide sequence ID" value="NZ_AP024609.1"/>
</dbReference>
<name>A0A7T8EG87_9GAMM</name>
<keyword evidence="3" id="KW-0804">Transcription</keyword>
<dbReference type="GO" id="GO:0043565">
    <property type="term" value="F:sequence-specific DNA binding"/>
    <property type="evidence" value="ECO:0007669"/>
    <property type="project" value="InterPro"/>
</dbReference>
<dbReference type="Pfam" id="PF12833">
    <property type="entry name" value="HTH_18"/>
    <property type="match status" value="1"/>
</dbReference>
<reference evidence="5" key="1">
    <citation type="submission" date="2018-09" db="EMBL/GenBank/DDBJ databases">
        <title>Genome sequencing and analysis.</title>
        <authorList>
            <person name="Huang Y.-T."/>
        </authorList>
    </citation>
    <scope>NUCLEOTIDE SEQUENCE</scope>
    <source>
        <strain evidence="5">HIDE</strain>
    </source>
</reference>
<dbReference type="PROSITE" id="PS01124">
    <property type="entry name" value="HTH_ARAC_FAMILY_2"/>
    <property type="match status" value="1"/>
</dbReference>
<dbReference type="PANTHER" id="PTHR46796">
    <property type="entry name" value="HTH-TYPE TRANSCRIPTIONAL ACTIVATOR RHAS-RELATED"/>
    <property type="match status" value="1"/>
</dbReference>
<dbReference type="EMBL" id="CP032664">
    <property type="protein sequence ID" value="QQO85847.1"/>
    <property type="molecule type" value="Genomic_DNA"/>
</dbReference>
<dbReference type="SUPFAM" id="SSF46689">
    <property type="entry name" value="Homeodomain-like"/>
    <property type="match status" value="1"/>
</dbReference>
<keyword evidence="2" id="KW-0238">DNA-binding</keyword>
<organism evidence="5">
    <name type="scientific">Shewanella algae</name>
    <dbReference type="NCBI Taxonomy" id="38313"/>
    <lineage>
        <taxon>Bacteria</taxon>
        <taxon>Pseudomonadati</taxon>
        <taxon>Pseudomonadota</taxon>
        <taxon>Gammaproteobacteria</taxon>
        <taxon>Alteromonadales</taxon>
        <taxon>Shewanellaceae</taxon>
        <taxon>Shewanella</taxon>
    </lineage>
</organism>
<keyword evidence="1" id="KW-0805">Transcription regulation</keyword>
<gene>
    <name evidence="5" type="ORF">D7032_08300</name>
</gene>
<evidence type="ECO:0000259" key="4">
    <source>
        <dbReference type="PROSITE" id="PS01124"/>
    </source>
</evidence>
<dbReference type="InterPro" id="IPR009057">
    <property type="entry name" value="Homeodomain-like_sf"/>
</dbReference>
<evidence type="ECO:0000313" key="5">
    <source>
        <dbReference type="EMBL" id="QQO85847.1"/>
    </source>
</evidence>
<evidence type="ECO:0000256" key="2">
    <source>
        <dbReference type="ARBA" id="ARBA00023125"/>
    </source>
</evidence>
<dbReference type="GO" id="GO:0003700">
    <property type="term" value="F:DNA-binding transcription factor activity"/>
    <property type="evidence" value="ECO:0007669"/>
    <property type="project" value="InterPro"/>
</dbReference>
<dbReference type="InterPro" id="IPR018060">
    <property type="entry name" value="HTH_AraC"/>
</dbReference>
<sequence>MTHQYQTQARLILARKLLRLGASPIQVAQDSGFCDQSHLNRQFKRAFGTTPGQFVQTEKSSRWSQD</sequence>
<dbReference type="SMART" id="SM00342">
    <property type="entry name" value="HTH_ARAC"/>
    <property type="match status" value="1"/>
</dbReference>
<evidence type="ECO:0000256" key="3">
    <source>
        <dbReference type="ARBA" id="ARBA00023163"/>
    </source>
</evidence>
<protein>
    <submittedName>
        <fullName evidence="5">AraC family transcriptional regulator</fullName>
    </submittedName>
</protein>
<proteinExistence type="predicted"/>
<feature type="domain" description="HTH araC/xylS-type" evidence="4">
    <location>
        <begin position="1"/>
        <end position="57"/>
    </location>
</feature>
<dbReference type="AlphaFoldDB" id="A0A7T8EG87"/>
<accession>A0A7T8EG87</accession>
<dbReference type="Gene3D" id="1.10.10.60">
    <property type="entry name" value="Homeodomain-like"/>
    <property type="match status" value="1"/>
</dbReference>
<evidence type="ECO:0000256" key="1">
    <source>
        <dbReference type="ARBA" id="ARBA00023015"/>
    </source>
</evidence>